<keyword evidence="1" id="KW-1133">Transmembrane helix</keyword>
<dbReference type="HOGENOM" id="CLU_065795_1_1_10"/>
<feature type="domain" description="TonB C-terminal" evidence="2">
    <location>
        <begin position="219"/>
        <end position="278"/>
    </location>
</feature>
<keyword evidence="1" id="KW-0812">Transmembrane</keyword>
<name>A0A0C5WKA2_9FLAO</name>
<dbReference type="EMBL" id="CP007202">
    <property type="protein sequence ID" value="AJR03175.1"/>
    <property type="molecule type" value="Genomic_DNA"/>
</dbReference>
<keyword evidence="4" id="KW-1185">Reference proteome</keyword>
<evidence type="ECO:0000313" key="4">
    <source>
        <dbReference type="Proteomes" id="UP000032229"/>
    </source>
</evidence>
<reference evidence="3 4" key="1">
    <citation type="submission" date="2014-02" db="EMBL/GenBank/DDBJ databases">
        <authorList>
            <person name="Young C.-C."/>
            <person name="Hameed A."/>
            <person name="Huang H.-C."/>
            <person name="Shahina M."/>
        </authorList>
    </citation>
    <scope>NUCLEOTIDE SEQUENCE [LARGE SCALE GENOMIC DNA]</scope>
    <source>
        <strain evidence="3 4">CC-SAMT-1</strain>
    </source>
</reference>
<protein>
    <submittedName>
        <fullName evidence="3">Energy transducer TonB</fullName>
    </submittedName>
</protein>
<dbReference type="InterPro" id="IPR037682">
    <property type="entry name" value="TonB_C"/>
</dbReference>
<evidence type="ECO:0000313" key="3">
    <source>
        <dbReference type="EMBL" id="AJR03175.1"/>
    </source>
</evidence>
<dbReference type="KEGG" id="sze:AW14_05465"/>
<dbReference type="STRING" id="1454006.AW14_05465"/>
<dbReference type="AlphaFoldDB" id="A0A0C5WKA2"/>
<dbReference type="Proteomes" id="UP000032229">
    <property type="component" value="Chromosome"/>
</dbReference>
<sequence length="281" mass="32064">MRLYHNINILTITIMSNLKKTHELIRENEQIVKKSQKHEANLQKNSTIYFQVGLIVCLLFVYGLLEMKFKSPIPEDYGDLYFPDKNTEISIENFKVYVEPKEQMPQPKSTKSVVLTKTPEIIPDDVLEPNTLDIITAEQNTTSNVPLGVGDIGVIDDVDDPVEFDFIRVEQVPIYPGCENKKTNQERSKCMSDKITKLVQSKFDTRLGGDLGLTGKQVIRTQFKIDKTGRVIDVKVRAPHPDLENEAKRVIKYIPDMTPGKQRDKNVGVIYSLPIVFKVEN</sequence>
<feature type="transmembrane region" description="Helical" evidence="1">
    <location>
        <begin position="48"/>
        <end position="65"/>
    </location>
</feature>
<proteinExistence type="predicted"/>
<gene>
    <name evidence="3" type="ORF">AW14_05465</name>
</gene>
<dbReference type="Gene3D" id="3.30.1150.10">
    <property type="match status" value="1"/>
</dbReference>
<organism evidence="3 4">
    <name type="scientific">Siansivirga zeaxanthinifaciens CC-SAMT-1</name>
    <dbReference type="NCBI Taxonomy" id="1454006"/>
    <lineage>
        <taxon>Bacteria</taxon>
        <taxon>Pseudomonadati</taxon>
        <taxon>Bacteroidota</taxon>
        <taxon>Flavobacteriia</taxon>
        <taxon>Flavobacteriales</taxon>
        <taxon>Flavobacteriaceae</taxon>
        <taxon>Siansivirga</taxon>
    </lineage>
</organism>
<evidence type="ECO:0000259" key="2">
    <source>
        <dbReference type="Pfam" id="PF03544"/>
    </source>
</evidence>
<keyword evidence="1" id="KW-0472">Membrane</keyword>
<evidence type="ECO:0000256" key="1">
    <source>
        <dbReference type="SAM" id="Phobius"/>
    </source>
</evidence>
<dbReference type="SUPFAM" id="SSF74653">
    <property type="entry name" value="TolA/TonB C-terminal domain"/>
    <property type="match status" value="1"/>
</dbReference>
<dbReference type="Pfam" id="PF03544">
    <property type="entry name" value="TonB_C"/>
    <property type="match status" value="1"/>
</dbReference>
<dbReference type="GO" id="GO:0055085">
    <property type="term" value="P:transmembrane transport"/>
    <property type="evidence" value="ECO:0007669"/>
    <property type="project" value="InterPro"/>
</dbReference>
<accession>A0A0C5WKA2</accession>